<organism evidence="2 3">
    <name type="scientific">Gymnopilus dilepis</name>
    <dbReference type="NCBI Taxonomy" id="231916"/>
    <lineage>
        <taxon>Eukaryota</taxon>
        <taxon>Fungi</taxon>
        <taxon>Dikarya</taxon>
        <taxon>Basidiomycota</taxon>
        <taxon>Agaricomycotina</taxon>
        <taxon>Agaricomycetes</taxon>
        <taxon>Agaricomycetidae</taxon>
        <taxon>Agaricales</taxon>
        <taxon>Agaricineae</taxon>
        <taxon>Hymenogastraceae</taxon>
        <taxon>Gymnopilus</taxon>
    </lineage>
</organism>
<feature type="compositionally biased region" description="Polar residues" evidence="1">
    <location>
        <begin position="899"/>
        <end position="909"/>
    </location>
</feature>
<evidence type="ECO:0000313" key="3">
    <source>
        <dbReference type="Proteomes" id="UP000284706"/>
    </source>
</evidence>
<name>A0A409VCA9_9AGAR</name>
<feature type="region of interest" description="Disordered" evidence="1">
    <location>
        <begin position="629"/>
        <end position="754"/>
    </location>
</feature>
<dbReference type="STRING" id="231916.A0A409VCA9"/>
<feature type="region of interest" description="Disordered" evidence="1">
    <location>
        <begin position="849"/>
        <end position="964"/>
    </location>
</feature>
<comment type="caution">
    <text evidence="2">The sequence shown here is derived from an EMBL/GenBank/DDBJ whole genome shotgun (WGS) entry which is preliminary data.</text>
</comment>
<proteinExistence type="predicted"/>
<dbReference type="EMBL" id="NHYE01005664">
    <property type="protein sequence ID" value="PPQ64678.1"/>
    <property type="molecule type" value="Genomic_DNA"/>
</dbReference>
<dbReference type="AlphaFoldDB" id="A0A409VCA9"/>
<protein>
    <submittedName>
        <fullName evidence="2">Uncharacterized protein</fullName>
    </submittedName>
</protein>
<feature type="compositionally biased region" description="Basic and acidic residues" evidence="1">
    <location>
        <begin position="945"/>
        <end position="964"/>
    </location>
</feature>
<keyword evidence="3" id="KW-1185">Reference proteome</keyword>
<reference evidence="2 3" key="1">
    <citation type="journal article" date="2018" name="Evol. Lett.">
        <title>Horizontal gene cluster transfer increased hallucinogenic mushroom diversity.</title>
        <authorList>
            <person name="Reynolds H.T."/>
            <person name="Vijayakumar V."/>
            <person name="Gluck-Thaler E."/>
            <person name="Korotkin H.B."/>
            <person name="Matheny P.B."/>
            <person name="Slot J.C."/>
        </authorList>
    </citation>
    <scope>NUCLEOTIDE SEQUENCE [LARGE SCALE GENOMIC DNA]</scope>
    <source>
        <strain evidence="2 3">SRW20</strain>
    </source>
</reference>
<accession>A0A409VCA9</accession>
<dbReference type="InParanoid" id="A0A409VCA9"/>
<feature type="region of interest" description="Disordered" evidence="1">
    <location>
        <begin position="776"/>
        <end position="804"/>
    </location>
</feature>
<gene>
    <name evidence="2" type="ORF">CVT26_002768</name>
</gene>
<evidence type="ECO:0000313" key="2">
    <source>
        <dbReference type="EMBL" id="PPQ64678.1"/>
    </source>
</evidence>
<feature type="compositionally biased region" description="Basic and acidic residues" evidence="1">
    <location>
        <begin position="679"/>
        <end position="689"/>
    </location>
</feature>
<sequence length="1169" mass="129643">MDVILSAIKLLERDASSKDFKDNGAKKTIARLRSTANLLEQHTIGPDDVKLLSALLRQPLVSVYHSAFLHTLDYATAVFRFIHKNRILSLSESQRPIHDWENVLVSLLSGLLDFIEDIGSQNKTLYSKHGKSVASAVFPVLCPLFFRASLDHAPIVDFGGDLTLVAYQLLMNVVSMHAANATKLRDDVGGKCLGVTISYTKDFLVLESLLELFAVLIPSVQGGRERRRKFITAVFSPAIFRCSDRIVHCLESLTNPDWAVTSAAIVQALAQSDISFPQPFDISNLAVDGQSLDQASSFHIDKSQFIANLEKDGKIETFHLPFSIIRTISGSPSNNSDGFVQILIRTSEPVILGDRPMTIEPVSEMAVSFRLPQRGLKDFEQALRSRHLQNITTMTTTKQSKAQEIKLDFGSTKVNSGPTLTQERVQSLSRLWANDSAPRDDANDPYATSPLTHVPGSKVVKKPSSEASSLLEVPPVPISDNLDQASDDETLRRKSRSSRMSKVIYSDEDSPTIVREDQQLISNPRAQRVIEIEKEPLDCNPTVSCSPNESSAEPPEGHFVAEMREGKQNHRTPAKGARKRPISEVDNADNVLDEEERSGTKRLRRNTTALSPVPFPVSSRVKKYAKKSNMLPPKVDFDEVPLPEISRPVVKSSNLRSSGMKDKNGKASSKTRRVTAKASKLELEERSDPDATLIDTSPKNVLFASKSPAGGVEDTKDYKQTTRASKTTALSSKQEGQQKKGTSKRRQKAPWEDNNFLANVSESLVAPSDLDVGLSAPGIVSHGTPEEVSEGRFSSEGDTSFAGRRSETLLLLESAQRSSPDENLKPAGPEVATIDLTESSPAALRVKRQAVMADDEPKAKVFRKERRDHVTTQQPDCQETSFGSPSKSACINRKPPSVEISTESDPSKLSNDDHRRTSKANVRAISPGLQENKQWARESPLGSQKVKERHHDEASRSDRMNNVHEDDKVFLSESPISNVKSRAKLRIATDHQQPDDSSQGAGRVKAVQKAYSRPKSAYLSSRFQQERVRRGSGIEQPFVQEEPLDKIVKIFDEINKVVIDKVCRRFDHVTDELHIGQLAILEGSAGIAKEMCNDSSRHFNDMIDLESGYIGQREKISRGLQNYLKATEQLSHCFKDVIEQHDHRGLARKFPTKLFDRVPAAIKHPKLQI</sequence>
<feature type="compositionally biased region" description="Polar residues" evidence="1">
    <location>
        <begin position="721"/>
        <end position="735"/>
    </location>
</feature>
<evidence type="ECO:0000256" key="1">
    <source>
        <dbReference type="SAM" id="MobiDB-lite"/>
    </source>
</evidence>
<dbReference type="OrthoDB" id="3270368at2759"/>
<feature type="compositionally biased region" description="Basic residues" evidence="1">
    <location>
        <begin position="569"/>
        <end position="580"/>
    </location>
</feature>
<feature type="region of interest" description="Disordered" evidence="1">
    <location>
        <begin position="435"/>
        <end position="504"/>
    </location>
</feature>
<dbReference type="Proteomes" id="UP000284706">
    <property type="component" value="Unassembled WGS sequence"/>
</dbReference>
<feature type="region of interest" description="Disordered" evidence="1">
    <location>
        <begin position="564"/>
        <end position="615"/>
    </location>
</feature>
<feature type="compositionally biased region" description="Polar residues" evidence="1">
    <location>
        <begin position="871"/>
        <end position="889"/>
    </location>
</feature>